<feature type="region of interest" description="Disordered" evidence="1">
    <location>
        <begin position="336"/>
        <end position="387"/>
    </location>
</feature>
<keyword evidence="4" id="KW-1185">Reference proteome</keyword>
<dbReference type="Proteomes" id="UP000218231">
    <property type="component" value="Unassembled WGS sequence"/>
</dbReference>
<proteinExistence type="predicted"/>
<feature type="chain" id="PRO_5013353621" evidence="2">
    <location>
        <begin position="25"/>
        <end position="630"/>
    </location>
</feature>
<protein>
    <submittedName>
        <fullName evidence="3">Uncharacterized protein</fullName>
    </submittedName>
</protein>
<gene>
    <name evidence="3" type="ORF">WR25_14787</name>
</gene>
<reference evidence="3 4" key="1">
    <citation type="journal article" date="2017" name="Curr. Biol.">
        <title>Genome architecture and evolution of a unichromosomal asexual nematode.</title>
        <authorList>
            <person name="Fradin H."/>
            <person name="Zegar C."/>
            <person name="Gutwein M."/>
            <person name="Lucas J."/>
            <person name="Kovtun M."/>
            <person name="Corcoran D."/>
            <person name="Baugh L.R."/>
            <person name="Kiontke K."/>
            <person name="Gunsalus K."/>
            <person name="Fitch D.H."/>
            <person name="Piano F."/>
        </authorList>
    </citation>
    <scope>NUCLEOTIDE SEQUENCE [LARGE SCALE GENOMIC DNA]</scope>
    <source>
        <strain evidence="3">PF1309</strain>
    </source>
</reference>
<feature type="compositionally biased region" description="Acidic residues" evidence="1">
    <location>
        <begin position="359"/>
        <end position="378"/>
    </location>
</feature>
<organism evidence="3 4">
    <name type="scientific">Diploscapter pachys</name>
    <dbReference type="NCBI Taxonomy" id="2018661"/>
    <lineage>
        <taxon>Eukaryota</taxon>
        <taxon>Metazoa</taxon>
        <taxon>Ecdysozoa</taxon>
        <taxon>Nematoda</taxon>
        <taxon>Chromadorea</taxon>
        <taxon>Rhabditida</taxon>
        <taxon>Rhabditina</taxon>
        <taxon>Rhabditomorpha</taxon>
        <taxon>Rhabditoidea</taxon>
        <taxon>Rhabditidae</taxon>
        <taxon>Diploscapter</taxon>
    </lineage>
</organism>
<name>A0A2A2LHU9_9BILA</name>
<dbReference type="AlphaFoldDB" id="A0A2A2LHU9"/>
<evidence type="ECO:0000313" key="4">
    <source>
        <dbReference type="Proteomes" id="UP000218231"/>
    </source>
</evidence>
<evidence type="ECO:0000256" key="1">
    <source>
        <dbReference type="SAM" id="MobiDB-lite"/>
    </source>
</evidence>
<dbReference type="EMBL" id="LIAE01006743">
    <property type="protein sequence ID" value="PAV85739.1"/>
    <property type="molecule type" value="Genomic_DNA"/>
</dbReference>
<sequence length="630" mass="72362">MICIIHFLIIYVLVVIAPPPGKRCGDLEEYDPIKRTCVSLPQSSSSSSKSIAFRFEEQIVALKEEVKASEKTERKDTIRIGQIERIAQHQLGKNPTEYDRKMESLRNEKGILAKETKEKMARAKFEFEKLRQQYHLSLDKSGEVMRIFSQKWAAQHVQTTQLVQSEISVTSGEESQKFYKLAAEFLKKAEENAKADVPKFEAQSNHHGYAFDLRMEWRTIDSKLYHDIFELEINKRSAGMQYDEKISNLKVDSAKQAEIEKLEKEKSDEMKKQDDDIQKLYKERGITREKLDEFTAKMDEIWLKIDGSQDSPQDSQPSQSQSAICENHRRFVAKLADSKVETSKPTLAPATFDSNAETCDSESSDSEEDGSDYIPSDDDSPKSTVSSTAKSKFLELVREGLLKQRAEPMKKYSERTDRSKRGNVAIAQEVLDLSCKILAYDESEAHLVRTDVLKRYGCNTAEAESEQYRWMAGIACDYRTAQDKSEKIFILGLMTSKCRYIDAVQHIPDLTEYAFYNSKRIHAEYSESMKPIVPHIHINYDKHRVLYFISFICSPVVTIGLPFRVQRVKTDSCGTVEVPNTVRALRNAHVVRLYNSYLKENNAEDMALSDRTLTRILKWCPATSQLMYHL</sequence>
<keyword evidence="2" id="KW-0732">Signal</keyword>
<accession>A0A2A2LHU9</accession>
<feature type="signal peptide" evidence="2">
    <location>
        <begin position="1"/>
        <end position="24"/>
    </location>
</feature>
<comment type="caution">
    <text evidence="3">The sequence shown here is derived from an EMBL/GenBank/DDBJ whole genome shotgun (WGS) entry which is preliminary data.</text>
</comment>
<dbReference type="STRING" id="2018661.A0A2A2LHU9"/>
<evidence type="ECO:0000313" key="3">
    <source>
        <dbReference type="EMBL" id="PAV85739.1"/>
    </source>
</evidence>
<evidence type="ECO:0000256" key="2">
    <source>
        <dbReference type="SAM" id="SignalP"/>
    </source>
</evidence>